<keyword evidence="2" id="KW-1185">Reference proteome</keyword>
<comment type="caution">
    <text evidence="1">The sequence shown here is derived from an EMBL/GenBank/DDBJ whole genome shotgun (WGS) entry which is preliminary data.</text>
</comment>
<reference evidence="1" key="2">
    <citation type="submission" date="2022-01" db="EMBL/GenBank/DDBJ databases">
        <authorList>
            <person name="Yamashiro T."/>
            <person name="Shiraishi A."/>
            <person name="Satake H."/>
            <person name="Nakayama K."/>
        </authorList>
    </citation>
    <scope>NUCLEOTIDE SEQUENCE</scope>
</reference>
<name>A0ABQ5FED2_9ASTR</name>
<protein>
    <recommendedName>
        <fullName evidence="3">Peptidase A2 domain-containing protein</fullName>
    </recommendedName>
</protein>
<dbReference type="Proteomes" id="UP001151760">
    <property type="component" value="Unassembled WGS sequence"/>
</dbReference>
<dbReference type="EMBL" id="BQNB010017273">
    <property type="protein sequence ID" value="GJT61263.1"/>
    <property type="molecule type" value="Genomic_DNA"/>
</dbReference>
<evidence type="ECO:0008006" key="3">
    <source>
        <dbReference type="Google" id="ProtNLM"/>
    </source>
</evidence>
<accession>A0ABQ5FED2</accession>
<gene>
    <name evidence="1" type="ORF">Tco_1004796</name>
</gene>
<evidence type="ECO:0000313" key="2">
    <source>
        <dbReference type="Proteomes" id="UP001151760"/>
    </source>
</evidence>
<proteinExistence type="predicted"/>
<sequence>MGKSNRNKRKLLERYESIYLDLSTSSSSGKPMTQEEAAKQELALKICEKISLLEEARPDKAFSKIKGEALIEKDDPGAFVIPIRLEGKINLNALADTGSDINVLPYRIYQELGRDDAEKINKDMSIDRDAPVLVGRGFLHTCGSILNTIERIMSTYDGICHQTFRAAKTSINTAESDSDDEEEYCIKRNKFGAPVYGPQPAKYLNWVCDEKDKQKVRSDLGVATPRALVYAGIKTSRDARSWYTKGTYNHEAGLSRPKCSRQHESVEEAMLPRVNQQFLQWEGCTQAAKSRYNTRLERLLPKLIYLPCIVDWGVLNQMGCGEEIEEMLTIRFTVEGTNEELFTSEAWMRVFNINERIYSELCHTFYSTYEFDEVCTNDELNTKKIIKF</sequence>
<evidence type="ECO:0000313" key="1">
    <source>
        <dbReference type="EMBL" id="GJT61263.1"/>
    </source>
</evidence>
<reference evidence="1" key="1">
    <citation type="journal article" date="2022" name="Int. J. Mol. Sci.">
        <title>Draft Genome of Tanacetum Coccineum: Genomic Comparison of Closely Related Tanacetum-Family Plants.</title>
        <authorList>
            <person name="Yamashiro T."/>
            <person name="Shiraishi A."/>
            <person name="Nakayama K."/>
            <person name="Satake H."/>
        </authorList>
    </citation>
    <scope>NUCLEOTIDE SEQUENCE</scope>
</reference>
<organism evidence="1 2">
    <name type="scientific">Tanacetum coccineum</name>
    <dbReference type="NCBI Taxonomy" id="301880"/>
    <lineage>
        <taxon>Eukaryota</taxon>
        <taxon>Viridiplantae</taxon>
        <taxon>Streptophyta</taxon>
        <taxon>Embryophyta</taxon>
        <taxon>Tracheophyta</taxon>
        <taxon>Spermatophyta</taxon>
        <taxon>Magnoliopsida</taxon>
        <taxon>eudicotyledons</taxon>
        <taxon>Gunneridae</taxon>
        <taxon>Pentapetalae</taxon>
        <taxon>asterids</taxon>
        <taxon>campanulids</taxon>
        <taxon>Asterales</taxon>
        <taxon>Asteraceae</taxon>
        <taxon>Asteroideae</taxon>
        <taxon>Anthemideae</taxon>
        <taxon>Anthemidinae</taxon>
        <taxon>Tanacetum</taxon>
    </lineage>
</organism>